<dbReference type="KEGG" id="tad:TRIADDRAFT_57949"/>
<name>B3S272_TRIAD</name>
<gene>
    <name evidence="1" type="ORF">TRIADDRAFT_57949</name>
</gene>
<dbReference type="EMBL" id="DS985247">
    <property type="protein sequence ID" value="EDV23381.1"/>
    <property type="molecule type" value="Genomic_DNA"/>
</dbReference>
<evidence type="ECO:0000313" key="2">
    <source>
        <dbReference type="Proteomes" id="UP000009022"/>
    </source>
</evidence>
<organism evidence="1 2">
    <name type="scientific">Trichoplax adhaerens</name>
    <name type="common">Trichoplax reptans</name>
    <dbReference type="NCBI Taxonomy" id="10228"/>
    <lineage>
        <taxon>Eukaryota</taxon>
        <taxon>Metazoa</taxon>
        <taxon>Placozoa</taxon>
        <taxon>Uniplacotomia</taxon>
        <taxon>Trichoplacea</taxon>
        <taxon>Trichoplacidae</taxon>
        <taxon>Trichoplax</taxon>
    </lineage>
</organism>
<accession>B3S272</accession>
<reference evidence="1 2" key="1">
    <citation type="journal article" date="2008" name="Nature">
        <title>The Trichoplax genome and the nature of placozoans.</title>
        <authorList>
            <person name="Srivastava M."/>
            <person name="Begovic E."/>
            <person name="Chapman J."/>
            <person name="Putnam N.H."/>
            <person name="Hellsten U."/>
            <person name="Kawashima T."/>
            <person name="Kuo A."/>
            <person name="Mitros T."/>
            <person name="Salamov A."/>
            <person name="Carpenter M.L."/>
            <person name="Signorovitch A.Y."/>
            <person name="Moreno M.A."/>
            <person name="Kamm K."/>
            <person name="Grimwood J."/>
            <person name="Schmutz J."/>
            <person name="Shapiro H."/>
            <person name="Grigoriev I.V."/>
            <person name="Buss L.W."/>
            <person name="Schierwater B."/>
            <person name="Dellaporta S.L."/>
            <person name="Rokhsar D.S."/>
        </authorList>
    </citation>
    <scope>NUCLEOTIDE SEQUENCE [LARGE SCALE GENOMIC DNA]</scope>
    <source>
        <strain evidence="1 2">Grell-BS-1999</strain>
    </source>
</reference>
<dbReference type="GeneID" id="6755188"/>
<keyword evidence="2" id="KW-1185">Reference proteome</keyword>
<sequence>MATSGHGAKHEEEDVLTTYERRLVNKVRNCCKWGILAAKKGYRCHLKSISIDRLFNMITTKKMKLESKTSINRHINEIKEMNKCKDFHKTFTKCCRREVMDEKKKANRS</sequence>
<proteinExistence type="predicted"/>
<dbReference type="HOGENOM" id="CLU_2187238_0_0_1"/>
<dbReference type="CTD" id="6755188"/>
<dbReference type="RefSeq" id="XP_002114291.1">
    <property type="nucleotide sequence ID" value="XM_002114255.1"/>
</dbReference>
<evidence type="ECO:0000313" key="1">
    <source>
        <dbReference type="EMBL" id="EDV23381.1"/>
    </source>
</evidence>
<dbReference type="AlphaFoldDB" id="B3S272"/>
<dbReference type="Proteomes" id="UP000009022">
    <property type="component" value="Unassembled WGS sequence"/>
</dbReference>
<dbReference type="InParanoid" id="B3S272"/>
<protein>
    <submittedName>
        <fullName evidence="1">Uncharacterized protein</fullName>
    </submittedName>
</protein>